<evidence type="ECO:0000313" key="2">
    <source>
        <dbReference type="Proteomes" id="UP000298652"/>
    </source>
</evidence>
<dbReference type="AlphaFoldDB" id="A0A4U6U036"/>
<dbReference type="Gramene" id="TKW06579">
    <property type="protein sequence ID" value="TKW06579"/>
    <property type="gene ID" value="SEVIR_7G248950v2"/>
</dbReference>
<organism evidence="1 2">
    <name type="scientific">Setaria viridis</name>
    <name type="common">Green bristlegrass</name>
    <name type="synonym">Setaria italica subsp. viridis</name>
    <dbReference type="NCBI Taxonomy" id="4556"/>
    <lineage>
        <taxon>Eukaryota</taxon>
        <taxon>Viridiplantae</taxon>
        <taxon>Streptophyta</taxon>
        <taxon>Embryophyta</taxon>
        <taxon>Tracheophyta</taxon>
        <taxon>Spermatophyta</taxon>
        <taxon>Magnoliopsida</taxon>
        <taxon>Liliopsida</taxon>
        <taxon>Poales</taxon>
        <taxon>Poaceae</taxon>
        <taxon>PACMAD clade</taxon>
        <taxon>Panicoideae</taxon>
        <taxon>Panicodae</taxon>
        <taxon>Paniceae</taxon>
        <taxon>Cenchrinae</taxon>
        <taxon>Setaria</taxon>
    </lineage>
</organism>
<name>A0A4U6U036_SETVI</name>
<sequence length="190" mass="21255">MKNKNLLLKLLHRLHHPEGLSRARWVRSRVGLVDLRGNIEGAPWRDLEDLLPLYQAITCSEVFHGAATSFWHDRWLSAGRLCEMFPLLHSHAVGGDVAVEQVMGEGLNTHLASRLSRLASEELVKLNELIDRVSLREGEDQCLCPLNGNAIALQVGAVYNNFMAFAGSPSSAFAKFVWRNRAAPRVQFFA</sequence>
<keyword evidence="2" id="KW-1185">Reference proteome</keyword>
<dbReference type="Proteomes" id="UP000298652">
    <property type="component" value="Chromosome 7"/>
</dbReference>
<dbReference type="OMA" id="NIPHIAS"/>
<accession>A0A4U6U036</accession>
<reference evidence="1" key="1">
    <citation type="submission" date="2019-03" db="EMBL/GenBank/DDBJ databases">
        <title>WGS assembly of Setaria viridis.</title>
        <authorList>
            <person name="Huang P."/>
            <person name="Jenkins J."/>
            <person name="Grimwood J."/>
            <person name="Barry K."/>
            <person name="Healey A."/>
            <person name="Mamidi S."/>
            <person name="Sreedasyam A."/>
            <person name="Shu S."/>
            <person name="Feldman M."/>
            <person name="Wu J."/>
            <person name="Yu Y."/>
            <person name="Chen C."/>
            <person name="Johnson J."/>
            <person name="Rokhsar D."/>
            <person name="Baxter I."/>
            <person name="Schmutz J."/>
            <person name="Brutnell T."/>
            <person name="Kellogg E."/>
        </authorList>
    </citation>
    <scope>NUCLEOTIDE SEQUENCE [LARGE SCALE GENOMIC DNA]</scope>
</reference>
<protein>
    <submittedName>
        <fullName evidence="1">Uncharacterized protein</fullName>
    </submittedName>
</protein>
<proteinExistence type="predicted"/>
<dbReference type="EMBL" id="CM016558">
    <property type="protein sequence ID" value="TKW06579.1"/>
    <property type="molecule type" value="Genomic_DNA"/>
</dbReference>
<gene>
    <name evidence="1" type="ORF">SEVIR_7G248950v2</name>
</gene>
<evidence type="ECO:0000313" key="1">
    <source>
        <dbReference type="EMBL" id="TKW06579.1"/>
    </source>
</evidence>